<accession>A0ABV3X638</accession>
<dbReference type="Proteomes" id="UP001559623">
    <property type="component" value="Unassembled WGS sequence"/>
</dbReference>
<keyword evidence="4" id="KW-1185">Reference proteome</keyword>
<feature type="transmembrane region" description="Helical" evidence="1">
    <location>
        <begin position="91"/>
        <end position="112"/>
    </location>
</feature>
<sequence length="375" mass="41056">MSKIVVSGYYGSKNAGDEAMLAAMIEVLSELDPQTNITVISANPPDTKRRHGVEAVSWLSFSAIWKAMRSSDLLISGGGSLLQNVTSRRSLYYYMAIIVMALLAGRPVMLYAQGIGPIEGFAARTLMRWIGNRVKLITVRDHGSLEELASLGISKPRIAATADPVLAINPVAKDTGRQVLQWNGIVDDRPLVGISVREWKGWTRYKDVIAETASRIAAEFGAHVVFLPMQYPEDVKTAEKIAAMTDGDPVVLDGEFSTAELLSLVGNMDLLIAIRLHALIFAGVMGVPMVGVSYDPKIDRFLDSIGEASAADLENITVARMMEEVRRKWQAREEFRKKNAVLLLDLRRLAFRNAELALEILGRKPVGNSTDGASD</sequence>
<organism evidence="3 4">
    <name type="scientific">Selenomonas sputigena</name>
    <dbReference type="NCBI Taxonomy" id="69823"/>
    <lineage>
        <taxon>Bacteria</taxon>
        <taxon>Bacillati</taxon>
        <taxon>Bacillota</taxon>
        <taxon>Negativicutes</taxon>
        <taxon>Selenomonadales</taxon>
        <taxon>Selenomonadaceae</taxon>
        <taxon>Selenomonas</taxon>
    </lineage>
</organism>
<dbReference type="InterPro" id="IPR019896">
    <property type="entry name" value="Polysacch_pyruvyl_Trfase_CsaB"/>
</dbReference>
<evidence type="ECO:0000313" key="4">
    <source>
        <dbReference type="Proteomes" id="UP001559623"/>
    </source>
</evidence>
<protein>
    <submittedName>
        <fullName evidence="3">Polysaccharide pyruvyl transferase CsaB</fullName>
    </submittedName>
</protein>
<keyword evidence="3" id="KW-0808">Transferase</keyword>
<dbReference type="Pfam" id="PF04230">
    <property type="entry name" value="PS_pyruv_trans"/>
    <property type="match status" value="1"/>
</dbReference>
<dbReference type="InterPro" id="IPR007345">
    <property type="entry name" value="Polysacch_pyruvyl_Trfase"/>
</dbReference>
<name>A0ABV3X638_9FIRM</name>
<evidence type="ECO:0000259" key="2">
    <source>
        <dbReference type="Pfam" id="PF04230"/>
    </source>
</evidence>
<reference evidence="3 4" key="1">
    <citation type="submission" date="2023-04" db="EMBL/GenBank/DDBJ databases">
        <title>Genome Sequence of Selenomonas sputigena ATCC 33150.</title>
        <authorList>
            <person name="Miller D.P."/>
            <person name="Anvari S."/>
            <person name="Polson S.W."/>
            <person name="Macdonald M."/>
            <person name="Mcdowell J.V."/>
        </authorList>
    </citation>
    <scope>NUCLEOTIDE SEQUENCE [LARGE SCALE GENOMIC DNA]</scope>
    <source>
        <strain evidence="3 4">ATCC 33150</strain>
    </source>
</reference>
<gene>
    <name evidence="3" type="primary">csaB</name>
    <name evidence="3" type="ORF">QCO44_07925</name>
</gene>
<keyword evidence="1" id="KW-0472">Membrane</keyword>
<dbReference type="PANTHER" id="PTHR36836:SF1">
    <property type="entry name" value="COLANIC ACID BIOSYNTHESIS PROTEIN WCAK"/>
    <property type="match status" value="1"/>
</dbReference>
<evidence type="ECO:0000256" key="1">
    <source>
        <dbReference type="SAM" id="Phobius"/>
    </source>
</evidence>
<comment type="caution">
    <text evidence="3">The sequence shown here is derived from an EMBL/GenBank/DDBJ whole genome shotgun (WGS) entry which is preliminary data.</text>
</comment>
<feature type="domain" description="Polysaccharide pyruvyl transferase" evidence="2">
    <location>
        <begin position="14"/>
        <end position="296"/>
    </location>
</feature>
<dbReference type="RefSeq" id="WP_368847289.1">
    <property type="nucleotide sequence ID" value="NZ_CP194411.1"/>
</dbReference>
<dbReference type="SUPFAM" id="SSF53756">
    <property type="entry name" value="UDP-Glycosyltransferase/glycogen phosphorylase"/>
    <property type="match status" value="1"/>
</dbReference>
<dbReference type="EMBL" id="JARVLH010000004">
    <property type="protein sequence ID" value="MEX5285563.1"/>
    <property type="molecule type" value="Genomic_DNA"/>
</dbReference>
<proteinExistence type="predicted"/>
<evidence type="ECO:0000313" key="3">
    <source>
        <dbReference type="EMBL" id="MEX5285563.1"/>
    </source>
</evidence>
<dbReference type="GO" id="GO:0016740">
    <property type="term" value="F:transferase activity"/>
    <property type="evidence" value="ECO:0007669"/>
    <property type="project" value="UniProtKB-KW"/>
</dbReference>
<dbReference type="Gene3D" id="3.40.50.2000">
    <property type="entry name" value="Glycogen Phosphorylase B"/>
    <property type="match status" value="1"/>
</dbReference>
<keyword evidence="1" id="KW-0812">Transmembrane</keyword>
<dbReference type="PANTHER" id="PTHR36836">
    <property type="entry name" value="COLANIC ACID BIOSYNTHESIS PROTEIN WCAK"/>
    <property type="match status" value="1"/>
</dbReference>
<dbReference type="NCBIfam" id="TIGR03609">
    <property type="entry name" value="S_layer_CsaB"/>
    <property type="match status" value="1"/>
</dbReference>
<keyword evidence="1" id="KW-1133">Transmembrane helix</keyword>